<protein>
    <submittedName>
        <fullName evidence="1">Uncharacterized protein</fullName>
    </submittedName>
</protein>
<evidence type="ECO:0000313" key="1">
    <source>
        <dbReference type="EMBL" id="MCW3784278.1"/>
    </source>
</evidence>
<gene>
    <name evidence="1" type="ORF">OM960_22380</name>
</gene>
<dbReference type="RefSeq" id="WP_263340497.1">
    <property type="nucleotide sequence ID" value="NZ_JAPDOG010000037.1"/>
</dbReference>
<dbReference type="Gene3D" id="3.40.710.10">
    <property type="entry name" value="DD-peptidase/beta-lactamase superfamily"/>
    <property type="match status" value="1"/>
</dbReference>
<keyword evidence="2" id="KW-1185">Reference proteome</keyword>
<accession>A0ABN2HCV8</accession>
<evidence type="ECO:0000313" key="2">
    <source>
        <dbReference type="Proteomes" id="UP001207582"/>
    </source>
</evidence>
<reference evidence="1 2" key="1">
    <citation type="submission" date="2022-10" db="EMBL/GenBank/DDBJ databases">
        <title>Defluviimonas sp. CAU 1641 isolated from mud.</title>
        <authorList>
            <person name="Kim W."/>
        </authorList>
    </citation>
    <scope>NUCLEOTIDE SEQUENCE [LARGE SCALE GENOMIC DNA]</scope>
    <source>
        <strain evidence="1 2">CAU 1641</strain>
    </source>
</reference>
<name>A0ABN2HCV8_9RHOB</name>
<organism evidence="1 2">
    <name type="scientific">Defluviimonas salinarum</name>
    <dbReference type="NCBI Taxonomy" id="2992147"/>
    <lineage>
        <taxon>Bacteria</taxon>
        <taxon>Pseudomonadati</taxon>
        <taxon>Pseudomonadota</taxon>
        <taxon>Alphaproteobacteria</taxon>
        <taxon>Rhodobacterales</taxon>
        <taxon>Paracoccaceae</taxon>
        <taxon>Albidovulum</taxon>
    </lineage>
</organism>
<comment type="caution">
    <text evidence="1">The sequence shown here is derived from an EMBL/GenBank/DDBJ whole genome shotgun (WGS) entry which is preliminary data.</text>
</comment>
<dbReference type="Proteomes" id="UP001207582">
    <property type="component" value="Unassembled WGS sequence"/>
</dbReference>
<dbReference type="EMBL" id="JAPDOG010000037">
    <property type="protein sequence ID" value="MCW3784278.1"/>
    <property type="molecule type" value="Genomic_DNA"/>
</dbReference>
<proteinExistence type="predicted"/>
<dbReference type="InterPro" id="IPR012338">
    <property type="entry name" value="Beta-lactam/transpept-like"/>
</dbReference>
<sequence length="73" mass="7947">MQAHFGEADMGTSCQWDAVFADGDLYKSGRGGQCIYISPETDTAVVYFSASWQGSFWVHAYARDCAAGVQIDV</sequence>